<keyword evidence="3" id="KW-1185">Reference proteome</keyword>
<evidence type="ECO:0000313" key="3">
    <source>
        <dbReference type="Proteomes" id="UP000316238"/>
    </source>
</evidence>
<dbReference type="EMBL" id="NQJD01000001">
    <property type="protein sequence ID" value="TAA76149.1"/>
    <property type="molecule type" value="Genomic_DNA"/>
</dbReference>
<protein>
    <submittedName>
        <fullName evidence="2">Uncharacterized protein</fullName>
    </submittedName>
</protein>
<name>A0A521G557_9BACT</name>
<reference evidence="2" key="1">
    <citation type="submission" date="2017-07" db="EMBL/GenBank/DDBJ databases">
        <title>The cable genome - Insights into the physiology and evolution of filamentous bacteria capable of sulfide oxidation via long distance electron transfer.</title>
        <authorList>
            <person name="Thorup C."/>
            <person name="Bjerg J.T."/>
            <person name="Schreiber L."/>
            <person name="Nielsen L.P."/>
            <person name="Kjeldsen K.U."/>
            <person name="Boesen T."/>
            <person name="Boggild A."/>
            <person name="Meysman F."/>
            <person name="Geelhoed J."/>
            <person name="Schramm A."/>
        </authorList>
    </citation>
    <scope>NUCLEOTIDE SEQUENCE [LARGE SCALE GENOMIC DNA]</scope>
    <source>
        <strain evidence="2">GS</strain>
    </source>
</reference>
<comment type="caution">
    <text evidence="2">The sequence shown here is derived from an EMBL/GenBank/DDBJ whole genome shotgun (WGS) entry which is preliminary data.</text>
</comment>
<sequence length="46" mass="5268">MFEAMRKNLHNGSLGSNNFILSAQQATPEENQQKKPRKNHIVFSII</sequence>
<proteinExistence type="predicted"/>
<gene>
    <name evidence="2" type="ORF">CDV28_10145</name>
</gene>
<dbReference type="Proteomes" id="UP000316238">
    <property type="component" value="Unassembled WGS sequence"/>
</dbReference>
<feature type="region of interest" description="Disordered" evidence="1">
    <location>
        <begin position="1"/>
        <end position="46"/>
    </location>
</feature>
<feature type="compositionally biased region" description="Polar residues" evidence="1">
    <location>
        <begin position="10"/>
        <end position="30"/>
    </location>
</feature>
<evidence type="ECO:0000313" key="2">
    <source>
        <dbReference type="EMBL" id="TAA76149.1"/>
    </source>
</evidence>
<accession>A0A521G557</accession>
<dbReference type="AlphaFoldDB" id="A0A521G557"/>
<organism evidence="2 3">
    <name type="scientific">Candidatus Electronema aureum</name>
    <dbReference type="NCBI Taxonomy" id="2005002"/>
    <lineage>
        <taxon>Bacteria</taxon>
        <taxon>Pseudomonadati</taxon>
        <taxon>Thermodesulfobacteriota</taxon>
        <taxon>Desulfobulbia</taxon>
        <taxon>Desulfobulbales</taxon>
        <taxon>Desulfobulbaceae</taxon>
        <taxon>Candidatus Electronema</taxon>
    </lineage>
</organism>
<evidence type="ECO:0000256" key="1">
    <source>
        <dbReference type="SAM" id="MobiDB-lite"/>
    </source>
</evidence>